<evidence type="ECO:0000313" key="22">
    <source>
        <dbReference type="Proteomes" id="UP001303373"/>
    </source>
</evidence>
<evidence type="ECO:0000256" key="2">
    <source>
        <dbReference type="ARBA" id="ARBA00004496"/>
    </source>
</evidence>
<dbReference type="InterPro" id="IPR001568">
    <property type="entry name" value="RNase_T2-like"/>
</dbReference>
<feature type="compositionally biased region" description="Low complexity" evidence="18">
    <location>
        <begin position="312"/>
        <end position="335"/>
    </location>
</feature>
<evidence type="ECO:0000259" key="20">
    <source>
        <dbReference type="Pfam" id="PF25488"/>
    </source>
</evidence>
<evidence type="ECO:0000256" key="12">
    <source>
        <dbReference type="ARBA" id="ARBA00023180"/>
    </source>
</evidence>
<keyword evidence="6" id="KW-0926">Vacuole</keyword>
<dbReference type="CDD" id="cd01061">
    <property type="entry name" value="RNase_T2_euk"/>
    <property type="match status" value="1"/>
</dbReference>
<keyword evidence="8 19" id="KW-0732">Signal</keyword>
<dbReference type="AlphaFoldDB" id="A0AAQ3RCM7"/>
<dbReference type="Gene3D" id="3.90.730.10">
    <property type="entry name" value="Ribonuclease T2-like"/>
    <property type="match status" value="1"/>
</dbReference>
<evidence type="ECO:0000256" key="4">
    <source>
        <dbReference type="ARBA" id="ARBA00012571"/>
    </source>
</evidence>
<evidence type="ECO:0000256" key="15">
    <source>
        <dbReference type="ARBA" id="ARBA00071169"/>
    </source>
</evidence>
<organism evidence="21 22">
    <name type="scientific">Acrodontium crateriforme</name>
    <dbReference type="NCBI Taxonomy" id="150365"/>
    <lineage>
        <taxon>Eukaryota</taxon>
        <taxon>Fungi</taxon>
        <taxon>Dikarya</taxon>
        <taxon>Ascomycota</taxon>
        <taxon>Pezizomycotina</taxon>
        <taxon>Dothideomycetes</taxon>
        <taxon>Dothideomycetidae</taxon>
        <taxon>Mycosphaerellales</taxon>
        <taxon>Teratosphaeriaceae</taxon>
        <taxon>Acrodontium</taxon>
    </lineage>
</organism>
<dbReference type="GO" id="GO:0005775">
    <property type="term" value="C:vacuolar lumen"/>
    <property type="evidence" value="ECO:0007669"/>
    <property type="project" value="UniProtKB-SubCell"/>
</dbReference>
<dbReference type="EMBL" id="CP138591">
    <property type="protein sequence ID" value="WPH04335.1"/>
    <property type="molecule type" value="Genomic_DNA"/>
</dbReference>
<dbReference type="PANTHER" id="PTHR11240">
    <property type="entry name" value="RIBONUCLEASE T2"/>
    <property type="match status" value="1"/>
</dbReference>
<evidence type="ECO:0000256" key="13">
    <source>
        <dbReference type="ARBA" id="ARBA00023239"/>
    </source>
</evidence>
<dbReference type="EC" id="4.6.1.19" evidence="4"/>
<keyword evidence="13" id="KW-0456">Lyase</keyword>
<evidence type="ECO:0000313" key="21">
    <source>
        <dbReference type="EMBL" id="WPH04335.1"/>
    </source>
</evidence>
<evidence type="ECO:0000256" key="19">
    <source>
        <dbReference type="SAM" id="SignalP"/>
    </source>
</evidence>
<dbReference type="SUPFAM" id="SSF55895">
    <property type="entry name" value="Ribonuclease Rh-like"/>
    <property type="match status" value="1"/>
</dbReference>
<keyword evidence="22" id="KW-1185">Reference proteome</keyword>
<feature type="signal peptide" evidence="19">
    <location>
        <begin position="1"/>
        <end position="22"/>
    </location>
</feature>
<feature type="active site" evidence="16">
    <location>
        <position position="191"/>
    </location>
</feature>
<keyword evidence="10" id="KW-0378">Hydrolase</keyword>
<keyword evidence="12" id="KW-0325">Glycoprotein</keyword>
<dbReference type="InterPro" id="IPR033697">
    <property type="entry name" value="Ribonuclease_T2_eukaryotic"/>
</dbReference>
<dbReference type="PROSITE" id="PS00530">
    <property type="entry name" value="RNASE_T2_1"/>
    <property type="match status" value="1"/>
</dbReference>
<feature type="domain" description="RNase T2-like C-terminal" evidence="20">
    <location>
        <begin position="340"/>
        <end position="456"/>
    </location>
</feature>
<evidence type="ECO:0000256" key="7">
    <source>
        <dbReference type="ARBA" id="ARBA00022722"/>
    </source>
</evidence>
<keyword evidence="9" id="KW-0255">Endonuclease</keyword>
<feature type="chain" id="PRO_5043011637" description="Ribonuclease T2-like" evidence="19">
    <location>
        <begin position="23"/>
        <end position="458"/>
    </location>
</feature>
<accession>A0AAQ3RCM7</accession>
<evidence type="ECO:0000256" key="10">
    <source>
        <dbReference type="ARBA" id="ARBA00022801"/>
    </source>
</evidence>
<keyword evidence="7" id="KW-0540">Nuclease</keyword>
<feature type="region of interest" description="Disordered" evidence="18">
    <location>
        <begin position="308"/>
        <end position="336"/>
    </location>
</feature>
<feature type="active site" evidence="16">
    <location>
        <position position="187"/>
    </location>
</feature>
<gene>
    <name evidence="21" type="ORF">R9X50_00722400</name>
</gene>
<comment type="function">
    <text evidence="14">Rnase which modulates cell survival under stress conditions. Released from the vacuole to the cytoplasm during stress to promote tRNA and rRNA cleavage and to activate separately a downstream pathway that promotes cell death. Involved in cell size, vacuolar morphology and growth at high temperatures and high salt concentration.</text>
</comment>
<proteinExistence type="inferred from homology"/>
<dbReference type="GO" id="GO:0033897">
    <property type="term" value="F:ribonuclease T2 activity"/>
    <property type="evidence" value="ECO:0007669"/>
    <property type="project" value="UniProtKB-EC"/>
</dbReference>
<dbReference type="Proteomes" id="UP001303373">
    <property type="component" value="Chromosome 12"/>
</dbReference>
<evidence type="ECO:0000256" key="5">
    <source>
        <dbReference type="ARBA" id="ARBA00022490"/>
    </source>
</evidence>
<evidence type="ECO:0000256" key="14">
    <source>
        <dbReference type="ARBA" id="ARBA00025494"/>
    </source>
</evidence>
<dbReference type="InterPro" id="IPR036430">
    <property type="entry name" value="RNase_T2-like_sf"/>
</dbReference>
<keyword evidence="5" id="KW-0963">Cytoplasm</keyword>
<dbReference type="GO" id="GO:0003723">
    <property type="term" value="F:RNA binding"/>
    <property type="evidence" value="ECO:0007669"/>
    <property type="project" value="InterPro"/>
</dbReference>
<dbReference type="InterPro" id="IPR018188">
    <property type="entry name" value="RNase_T2_His_AS_1"/>
</dbReference>
<sequence>MATHVSVSMLSLLLLLYNPLAASSLSPSAAVDHHNNINNNNNPDDMASSRSAAFALAALGSAQAALAMGFDAGIFERASASCSSPQLSCHNTTAVQNLCCFNSPGGALLQTQFWDTSPQTGPVDSWTIHGLWPDNCDGTYQANCDADRAYTNITQILQAFGQDDLLSYMQTYWPDYQGNDESFWEHEWAKHGTCISTLDPNCYTNYQPTQEVPDFFNKVVTLFKSLPTYQWLSDAGITPSSSKTYTLSQIQTALSKQHGGQVYIGCASGALDEIWYFYNVKGSVQTGTFVPTDIVGSNGKCPSSGIKYLPKTGSSSPTSTAASSTTTISTGTTPTGTGGSLSGTGYINVLTSGTQKGCLISAGTWYTTGTCATYTATPSSNGFTLKSSKGSCGISNGAFTCGSSVSATVFGTDSSGQDVEFNGSPNFYADSVPSGSTQVTVYTSSSHSTLLQLQWQGK</sequence>
<dbReference type="Pfam" id="PF25488">
    <property type="entry name" value="RNaseT2L_C"/>
    <property type="match status" value="1"/>
</dbReference>
<comment type="subcellular location">
    <subcellularLocation>
        <location evidence="2">Cytoplasm</location>
    </subcellularLocation>
    <subcellularLocation>
        <location evidence="1">Vacuole lumen</location>
    </subcellularLocation>
</comment>
<dbReference type="GO" id="GO:0016787">
    <property type="term" value="F:hydrolase activity"/>
    <property type="evidence" value="ECO:0007669"/>
    <property type="project" value="UniProtKB-KW"/>
</dbReference>
<evidence type="ECO:0000256" key="1">
    <source>
        <dbReference type="ARBA" id="ARBA00004410"/>
    </source>
</evidence>
<dbReference type="GO" id="GO:0005576">
    <property type="term" value="C:extracellular region"/>
    <property type="evidence" value="ECO:0007669"/>
    <property type="project" value="TreeGrafter"/>
</dbReference>
<evidence type="ECO:0000256" key="8">
    <source>
        <dbReference type="ARBA" id="ARBA00022729"/>
    </source>
</evidence>
<evidence type="ECO:0000256" key="18">
    <source>
        <dbReference type="SAM" id="MobiDB-lite"/>
    </source>
</evidence>
<evidence type="ECO:0000256" key="6">
    <source>
        <dbReference type="ARBA" id="ARBA00022554"/>
    </source>
</evidence>
<dbReference type="InterPro" id="IPR057328">
    <property type="entry name" value="RNaseT2L_C"/>
</dbReference>
<evidence type="ECO:0000256" key="3">
    <source>
        <dbReference type="ARBA" id="ARBA00007469"/>
    </source>
</evidence>
<dbReference type="GO" id="GO:0006401">
    <property type="term" value="P:RNA catabolic process"/>
    <property type="evidence" value="ECO:0007669"/>
    <property type="project" value="UniProtKB-ARBA"/>
</dbReference>
<evidence type="ECO:0000256" key="11">
    <source>
        <dbReference type="ARBA" id="ARBA00023157"/>
    </source>
</evidence>
<keyword evidence="11" id="KW-1015">Disulfide bond</keyword>
<name>A0AAQ3RCM7_9PEZI</name>
<protein>
    <recommendedName>
        <fullName evidence="15">Ribonuclease T2-like</fullName>
        <ecNumber evidence="4">4.6.1.19</ecNumber>
    </recommendedName>
</protein>
<reference evidence="21 22" key="1">
    <citation type="submission" date="2023-11" db="EMBL/GenBank/DDBJ databases">
        <title>An acidophilic fungus is an integral part of prey digestion in a carnivorous sundew plant.</title>
        <authorList>
            <person name="Tsai I.J."/>
        </authorList>
    </citation>
    <scope>NUCLEOTIDE SEQUENCE [LARGE SCALE GENOMIC DNA]</scope>
    <source>
        <strain evidence="21">169a</strain>
    </source>
</reference>
<dbReference type="Pfam" id="PF00445">
    <property type="entry name" value="Ribonuclease_T2"/>
    <property type="match status" value="1"/>
</dbReference>
<evidence type="ECO:0000256" key="9">
    <source>
        <dbReference type="ARBA" id="ARBA00022759"/>
    </source>
</evidence>
<dbReference type="InterPro" id="IPR033130">
    <property type="entry name" value="RNase_T2_His_AS_2"/>
</dbReference>
<evidence type="ECO:0000256" key="16">
    <source>
        <dbReference type="PIRSR" id="PIRSR633697-1"/>
    </source>
</evidence>
<dbReference type="PROSITE" id="PS00531">
    <property type="entry name" value="RNASE_T2_2"/>
    <property type="match status" value="1"/>
</dbReference>
<comment type="similarity">
    <text evidence="3 17">Belongs to the RNase T2 family.</text>
</comment>
<dbReference type="PANTHER" id="PTHR11240:SF22">
    <property type="entry name" value="RIBONUCLEASE T2"/>
    <property type="match status" value="1"/>
</dbReference>
<feature type="active site" evidence="16">
    <location>
        <position position="129"/>
    </location>
</feature>
<dbReference type="FunFam" id="3.90.730.10:FF:000004">
    <property type="entry name" value="Ribonuclease T2-like"/>
    <property type="match status" value="1"/>
</dbReference>
<evidence type="ECO:0000256" key="17">
    <source>
        <dbReference type="RuleBase" id="RU004328"/>
    </source>
</evidence>